<proteinExistence type="predicted"/>
<accession>A0A3P7P2V0</accession>
<sequence length="41" mass="4363">MTFESPPLQTSFEEEMTSAPPPPPLVDGSSAYTTAHAQQLA</sequence>
<dbReference type="Proteomes" id="UP000281553">
    <property type="component" value="Unassembled WGS sequence"/>
</dbReference>
<feature type="compositionally biased region" description="Polar residues" evidence="1">
    <location>
        <begin position="30"/>
        <end position="41"/>
    </location>
</feature>
<evidence type="ECO:0000313" key="3">
    <source>
        <dbReference type="Proteomes" id="UP000281553"/>
    </source>
</evidence>
<reference evidence="2 3" key="1">
    <citation type="submission" date="2018-11" db="EMBL/GenBank/DDBJ databases">
        <authorList>
            <consortium name="Pathogen Informatics"/>
        </authorList>
    </citation>
    <scope>NUCLEOTIDE SEQUENCE [LARGE SCALE GENOMIC DNA]</scope>
</reference>
<evidence type="ECO:0000313" key="2">
    <source>
        <dbReference type="EMBL" id="VDN49704.1"/>
    </source>
</evidence>
<dbReference type="AlphaFoldDB" id="A0A3P7P2V0"/>
<dbReference type="EMBL" id="UYRU01123487">
    <property type="protein sequence ID" value="VDN49704.1"/>
    <property type="molecule type" value="Genomic_DNA"/>
</dbReference>
<protein>
    <submittedName>
        <fullName evidence="2">Uncharacterized protein</fullName>
    </submittedName>
</protein>
<gene>
    <name evidence="2" type="ORF">DILT_LOCUS19863</name>
</gene>
<organism evidence="2 3">
    <name type="scientific">Dibothriocephalus latus</name>
    <name type="common">Fish tapeworm</name>
    <name type="synonym">Diphyllobothrium latum</name>
    <dbReference type="NCBI Taxonomy" id="60516"/>
    <lineage>
        <taxon>Eukaryota</taxon>
        <taxon>Metazoa</taxon>
        <taxon>Spiralia</taxon>
        <taxon>Lophotrochozoa</taxon>
        <taxon>Platyhelminthes</taxon>
        <taxon>Cestoda</taxon>
        <taxon>Eucestoda</taxon>
        <taxon>Diphyllobothriidea</taxon>
        <taxon>Diphyllobothriidae</taxon>
        <taxon>Dibothriocephalus</taxon>
    </lineage>
</organism>
<feature type="region of interest" description="Disordered" evidence="1">
    <location>
        <begin position="1"/>
        <end position="41"/>
    </location>
</feature>
<name>A0A3P7P2V0_DIBLA</name>
<keyword evidence="3" id="KW-1185">Reference proteome</keyword>
<evidence type="ECO:0000256" key="1">
    <source>
        <dbReference type="SAM" id="MobiDB-lite"/>
    </source>
</evidence>